<reference evidence="8 9" key="1">
    <citation type="journal article" date="2018" name="Mar. Genomics">
        <title>Complete genome sequence of Marinifilaceae bacterium strain SPP2, isolated from the Antarctic marine sediment.</title>
        <authorList>
            <person name="Watanabe M."/>
            <person name="Kojima H."/>
            <person name="Fukui M."/>
        </authorList>
    </citation>
    <scope>NUCLEOTIDE SEQUENCE [LARGE SCALE GENOMIC DNA]</scope>
    <source>
        <strain evidence="8 9">SPP2</strain>
    </source>
</reference>
<evidence type="ECO:0000256" key="1">
    <source>
        <dbReference type="ARBA" id="ARBA00004651"/>
    </source>
</evidence>
<feature type="transmembrane region" description="Helical" evidence="6">
    <location>
        <begin position="359"/>
        <end position="377"/>
    </location>
</feature>
<keyword evidence="5 6" id="KW-0472">Membrane</keyword>
<feature type="transmembrane region" description="Helical" evidence="6">
    <location>
        <begin position="271"/>
        <end position="295"/>
    </location>
</feature>
<keyword evidence="9" id="KW-1185">Reference proteome</keyword>
<protein>
    <recommendedName>
        <fullName evidence="7">ABC-2 type transporter transmembrane domain-containing protein</fullName>
    </recommendedName>
</protein>
<dbReference type="GO" id="GO:0140359">
    <property type="term" value="F:ABC-type transporter activity"/>
    <property type="evidence" value="ECO:0007669"/>
    <property type="project" value="InterPro"/>
</dbReference>
<dbReference type="GO" id="GO:0005886">
    <property type="term" value="C:plasma membrane"/>
    <property type="evidence" value="ECO:0007669"/>
    <property type="project" value="UniProtKB-SubCell"/>
</dbReference>
<dbReference type="AlphaFoldDB" id="A0A1Y1CDK0"/>
<dbReference type="PANTHER" id="PTHR30294">
    <property type="entry name" value="MEMBRANE COMPONENT OF ABC TRANSPORTER YHHJ-RELATED"/>
    <property type="match status" value="1"/>
</dbReference>
<evidence type="ECO:0000313" key="8">
    <source>
        <dbReference type="EMBL" id="BAX78414.1"/>
    </source>
</evidence>
<dbReference type="Proteomes" id="UP000218267">
    <property type="component" value="Chromosome"/>
</dbReference>
<evidence type="ECO:0000256" key="4">
    <source>
        <dbReference type="ARBA" id="ARBA00022989"/>
    </source>
</evidence>
<evidence type="ECO:0000313" key="9">
    <source>
        <dbReference type="Proteomes" id="UP000218267"/>
    </source>
</evidence>
<evidence type="ECO:0000256" key="5">
    <source>
        <dbReference type="ARBA" id="ARBA00023136"/>
    </source>
</evidence>
<organism evidence="8 9">
    <name type="scientific">Labilibaculum antarcticum</name>
    <dbReference type="NCBI Taxonomy" id="1717717"/>
    <lineage>
        <taxon>Bacteria</taxon>
        <taxon>Pseudomonadati</taxon>
        <taxon>Bacteroidota</taxon>
        <taxon>Bacteroidia</taxon>
        <taxon>Marinilabiliales</taxon>
        <taxon>Marinifilaceae</taxon>
        <taxon>Labilibaculum</taxon>
    </lineage>
</organism>
<keyword evidence="2" id="KW-1003">Cell membrane</keyword>
<keyword evidence="3 6" id="KW-0812">Transmembrane</keyword>
<feature type="transmembrane region" description="Helical" evidence="6">
    <location>
        <begin position="328"/>
        <end position="347"/>
    </location>
</feature>
<evidence type="ECO:0000259" key="7">
    <source>
        <dbReference type="Pfam" id="PF12698"/>
    </source>
</evidence>
<evidence type="ECO:0000256" key="6">
    <source>
        <dbReference type="SAM" id="Phobius"/>
    </source>
</evidence>
<dbReference type="InterPro" id="IPR051449">
    <property type="entry name" value="ABC-2_transporter_component"/>
</dbReference>
<dbReference type="RefSeq" id="WP_096427355.1">
    <property type="nucleotide sequence ID" value="NZ_AP018042.1"/>
</dbReference>
<feature type="transmembrane region" description="Helical" evidence="6">
    <location>
        <begin position="301"/>
        <end position="321"/>
    </location>
</feature>
<feature type="transmembrane region" description="Helical" evidence="6">
    <location>
        <begin position="233"/>
        <end position="259"/>
    </location>
</feature>
<dbReference type="KEGG" id="mbas:ALGA_0019"/>
<feature type="transmembrane region" description="Helical" evidence="6">
    <location>
        <begin position="25"/>
        <end position="45"/>
    </location>
</feature>
<sequence length="393" mass="43606">MQSFFTSCFYKVLIREIKRIFTSPVYLFFSILAPVISFFVLMGIFSKGVPRDLPIAMVDQDHTALSRNISRMADATSIASVDYQCASLEQAHGLMNKGDVEAIIVIPNDTERNVIRGEQSNIALYINNTNVVKGGMLQSGLYETLATVSGGVKLQMAIKKGATLHQAKAAVLPVRLDKHALFNPFVSYSYFLTVGILPVMLIVFTLLGALYALGVELKDGTGRDLLKISGDSVMTAITAKLLPYLLLFMMDAMVMNLILFRYMGTPIHGSLTIILLSEFIMVVAYLLLAVFLLAVTANLRLSLSLAGAYTMMSLTFSGLTFPRFGMPMIAQIYSAIFPFTFWLEIFMGQTLRGEAPINAIHPLYIFLIFITMGLLSFPKFKKTLQHEKYWGGE</sequence>
<dbReference type="PANTHER" id="PTHR30294:SF47">
    <property type="entry name" value="INNER MEMBRANE TRANSPORT PERMEASE YHHJ"/>
    <property type="match status" value="1"/>
</dbReference>
<accession>A0A1Y1CDK0</accession>
<feature type="transmembrane region" description="Helical" evidence="6">
    <location>
        <begin position="188"/>
        <end position="213"/>
    </location>
</feature>
<proteinExistence type="predicted"/>
<feature type="domain" description="ABC-2 type transporter transmembrane" evidence="7">
    <location>
        <begin position="26"/>
        <end position="371"/>
    </location>
</feature>
<reference evidence="9" key="2">
    <citation type="journal article" date="2020" name="Antonie Van Leeuwenhoek">
        <title>Labilibaculum antarcticum sp. nov., a novel facultative anaerobic, psychrotorelant bacterium isolated from marine sediment of Antarctica.</title>
        <authorList>
            <person name="Watanabe M."/>
            <person name="Kojima H."/>
            <person name="Fukui M."/>
        </authorList>
    </citation>
    <scope>NUCLEOTIDE SEQUENCE [LARGE SCALE GENOMIC DNA]</scope>
    <source>
        <strain evidence="9">SPP2</strain>
    </source>
</reference>
<dbReference type="EMBL" id="AP018042">
    <property type="protein sequence ID" value="BAX78414.1"/>
    <property type="molecule type" value="Genomic_DNA"/>
</dbReference>
<dbReference type="InterPro" id="IPR013525">
    <property type="entry name" value="ABC2_TM"/>
</dbReference>
<dbReference type="Pfam" id="PF12698">
    <property type="entry name" value="ABC2_membrane_3"/>
    <property type="match status" value="1"/>
</dbReference>
<dbReference type="Gene3D" id="3.40.1710.10">
    <property type="entry name" value="abc type-2 transporter like domain"/>
    <property type="match status" value="1"/>
</dbReference>
<evidence type="ECO:0000256" key="3">
    <source>
        <dbReference type="ARBA" id="ARBA00022692"/>
    </source>
</evidence>
<comment type="subcellular location">
    <subcellularLocation>
        <location evidence="1">Cell membrane</location>
        <topology evidence="1">Multi-pass membrane protein</topology>
    </subcellularLocation>
</comment>
<gene>
    <name evidence="8" type="ORF">ALGA_0019</name>
</gene>
<keyword evidence="4 6" id="KW-1133">Transmembrane helix</keyword>
<name>A0A1Y1CDK0_9BACT</name>
<dbReference type="OrthoDB" id="9811522at2"/>
<evidence type="ECO:0000256" key="2">
    <source>
        <dbReference type="ARBA" id="ARBA00022475"/>
    </source>
</evidence>